<evidence type="ECO:0000313" key="6">
    <source>
        <dbReference type="Proteomes" id="UP000320314"/>
    </source>
</evidence>
<organism evidence="5 6">
    <name type="scientific">Pararhizobium mangrovi</name>
    <dbReference type="NCBI Taxonomy" id="2590452"/>
    <lineage>
        <taxon>Bacteria</taxon>
        <taxon>Pseudomonadati</taxon>
        <taxon>Pseudomonadota</taxon>
        <taxon>Alphaproteobacteria</taxon>
        <taxon>Hyphomicrobiales</taxon>
        <taxon>Rhizobiaceae</taxon>
        <taxon>Rhizobium/Agrobacterium group</taxon>
        <taxon>Pararhizobium</taxon>
    </lineage>
</organism>
<keyword evidence="6" id="KW-1185">Reference proteome</keyword>
<dbReference type="PROSITE" id="PS00194">
    <property type="entry name" value="THIOREDOXIN_1"/>
    <property type="match status" value="1"/>
</dbReference>
<keyword evidence="3" id="KW-0676">Redox-active center</keyword>
<dbReference type="InterPro" id="IPR036249">
    <property type="entry name" value="Thioredoxin-like_sf"/>
</dbReference>
<dbReference type="InterPro" id="IPR017937">
    <property type="entry name" value="Thioredoxin_CS"/>
</dbReference>
<dbReference type="Pfam" id="PF08534">
    <property type="entry name" value="Redoxin"/>
    <property type="match status" value="1"/>
</dbReference>
<accession>A0A506U5R9</accession>
<dbReference type="GO" id="GO:0015036">
    <property type="term" value="F:disulfide oxidoreductase activity"/>
    <property type="evidence" value="ECO:0007669"/>
    <property type="project" value="UniProtKB-ARBA"/>
</dbReference>
<dbReference type="PANTHER" id="PTHR42852:SF13">
    <property type="entry name" value="PROTEIN DIPZ"/>
    <property type="match status" value="1"/>
</dbReference>
<evidence type="ECO:0000259" key="4">
    <source>
        <dbReference type="PROSITE" id="PS51352"/>
    </source>
</evidence>
<comment type="subcellular location">
    <subcellularLocation>
        <location evidence="1">Cell envelope</location>
    </subcellularLocation>
</comment>
<dbReference type="EMBL" id="VHLH01000022">
    <property type="protein sequence ID" value="TPW27287.1"/>
    <property type="molecule type" value="Genomic_DNA"/>
</dbReference>
<name>A0A506U5R9_9HYPH</name>
<evidence type="ECO:0000256" key="1">
    <source>
        <dbReference type="ARBA" id="ARBA00004196"/>
    </source>
</evidence>
<dbReference type="OrthoDB" id="9799347at2"/>
<feature type="domain" description="Thioredoxin" evidence="4">
    <location>
        <begin position="79"/>
        <end position="225"/>
    </location>
</feature>
<dbReference type="Gene3D" id="3.40.30.10">
    <property type="entry name" value="Glutaredoxin"/>
    <property type="match status" value="1"/>
</dbReference>
<dbReference type="NCBIfam" id="NF047696">
    <property type="entry name" value="ThlDiSintTplARhiz"/>
    <property type="match status" value="1"/>
</dbReference>
<proteinExistence type="predicted"/>
<comment type="caution">
    <text evidence="5">The sequence shown here is derived from an EMBL/GenBank/DDBJ whole genome shotgun (WGS) entry which is preliminary data.</text>
</comment>
<dbReference type="InterPro" id="IPR050553">
    <property type="entry name" value="Thioredoxin_ResA/DsbE_sf"/>
</dbReference>
<evidence type="ECO:0000256" key="3">
    <source>
        <dbReference type="ARBA" id="ARBA00023284"/>
    </source>
</evidence>
<dbReference type="SUPFAM" id="SSF52833">
    <property type="entry name" value="Thioredoxin-like"/>
    <property type="match status" value="1"/>
</dbReference>
<gene>
    <name evidence="5" type="ORF">FJU11_12095</name>
</gene>
<keyword evidence="2" id="KW-0201">Cytochrome c-type biogenesis</keyword>
<dbReference type="AlphaFoldDB" id="A0A506U5R9"/>
<dbReference type="GO" id="GO:0030313">
    <property type="term" value="C:cell envelope"/>
    <property type="evidence" value="ECO:0007669"/>
    <property type="project" value="UniProtKB-SubCell"/>
</dbReference>
<dbReference type="PANTHER" id="PTHR42852">
    <property type="entry name" value="THIOL:DISULFIDE INTERCHANGE PROTEIN DSBE"/>
    <property type="match status" value="1"/>
</dbReference>
<evidence type="ECO:0000256" key="2">
    <source>
        <dbReference type="ARBA" id="ARBA00022748"/>
    </source>
</evidence>
<dbReference type="Proteomes" id="UP000320314">
    <property type="component" value="Unassembled WGS sequence"/>
</dbReference>
<dbReference type="RefSeq" id="WP_141167321.1">
    <property type="nucleotide sequence ID" value="NZ_VHLH01000022.1"/>
</dbReference>
<evidence type="ECO:0000313" key="5">
    <source>
        <dbReference type="EMBL" id="TPW27287.1"/>
    </source>
</evidence>
<protein>
    <submittedName>
        <fullName evidence="5">TlpA family protein disulfide reductase</fullName>
    </submittedName>
</protein>
<reference evidence="5 6" key="1">
    <citation type="submission" date="2019-06" db="EMBL/GenBank/DDBJ databases">
        <authorList>
            <person name="Li M."/>
        </authorList>
    </citation>
    <scope>NUCLEOTIDE SEQUENCE [LARGE SCALE GENOMIC DNA]</scope>
    <source>
        <strain evidence="5 6">BGMRC6574</strain>
    </source>
</reference>
<sequence>MNEARPRRSLRLQRAAIALAVAIVVGAGAVYVSGAWTGNAHRTAAADGAGGNPDCAAAAGKAKALDAKATGAVAAMHPPDEPRYMGDIAFEHADGSKATLADRAGRTLLVNVWATWCVPCRTEMPELDALQAKKGGPDFEVVAINVDTGAQSKPAAFLKKAGVTHLALTRDASMKVFDDLRSEGLALGLPVSLLIGTHGCLLAAMNGPAAWGGPDAAKLIDAAVSLDKARQQQGGKAG</sequence>
<dbReference type="CDD" id="cd02966">
    <property type="entry name" value="TlpA_like_family"/>
    <property type="match status" value="1"/>
</dbReference>
<dbReference type="GO" id="GO:0017004">
    <property type="term" value="P:cytochrome complex assembly"/>
    <property type="evidence" value="ECO:0007669"/>
    <property type="project" value="UniProtKB-KW"/>
</dbReference>
<dbReference type="InterPro" id="IPR013766">
    <property type="entry name" value="Thioredoxin_domain"/>
</dbReference>
<dbReference type="PROSITE" id="PS51352">
    <property type="entry name" value="THIOREDOXIN_2"/>
    <property type="match status" value="1"/>
</dbReference>
<dbReference type="InterPro" id="IPR013740">
    <property type="entry name" value="Redoxin"/>
</dbReference>